<reference evidence="2" key="1">
    <citation type="submission" date="2022-11" db="UniProtKB">
        <authorList>
            <consortium name="WormBaseParasite"/>
        </authorList>
    </citation>
    <scope>IDENTIFICATION</scope>
</reference>
<dbReference type="Proteomes" id="UP000887565">
    <property type="component" value="Unplaced"/>
</dbReference>
<evidence type="ECO:0000313" key="2">
    <source>
        <dbReference type="WBParaSite" id="nRc.2.0.1.t02500-RA"/>
    </source>
</evidence>
<accession>A0A915HLY9</accession>
<proteinExistence type="predicted"/>
<organism evidence="1 2">
    <name type="scientific">Romanomermis culicivorax</name>
    <name type="common">Nematode worm</name>
    <dbReference type="NCBI Taxonomy" id="13658"/>
    <lineage>
        <taxon>Eukaryota</taxon>
        <taxon>Metazoa</taxon>
        <taxon>Ecdysozoa</taxon>
        <taxon>Nematoda</taxon>
        <taxon>Enoplea</taxon>
        <taxon>Dorylaimia</taxon>
        <taxon>Mermithida</taxon>
        <taxon>Mermithoidea</taxon>
        <taxon>Mermithidae</taxon>
        <taxon>Romanomermis</taxon>
    </lineage>
</organism>
<dbReference type="AlphaFoldDB" id="A0A915HLY9"/>
<protein>
    <submittedName>
        <fullName evidence="2">Uncharacterized protein</fullName>
    </submittedName>
</protein>
<keyword evidence="1" id="KW-1185">Reference proteome</keyword>
<evidence type="ECO:0000313" key="1">
    <source>
        <dbReference type="Proteomes" id="UP000887565"/>
    </source>
</evidence>
<dbReference type="WBParaSite" id="nRc.2.0.1.t02500-RA">
    <property type="protein sequence ID" value="nRc.2.0.1.t02500-RA"/>
    <property type="gene ID" value="nRc.2.0.1.g02500"/>
</dbReference>
<name>A0A915HLY9_ROMCU</name>
<sequence>MSQYTIPPPLEQQVGPGTVVTSVEGLAEWGGMLAPLANVRLSTTNKQNDLHCENFMTNPSSSGNASKNGAGNAVVNSLIFNNIQTTSL</sequence>